<keyword evidence="2" id="KW-1185">Reference proteome</keyword>
<protein>
    <submittedName>
        <fullName evidence="1">Uncharacterized protein</fullName>
    </submittedName>
</protein>
<dbReference type="RefSeq" id="WP_274324797.1">
    <property type="nucleotide sequence ID" value="NZ_CP118158.1"/>
</dbReference>
<dbReference type="EMBL" id="JBHTAS010000001">
    <property type="protein sequence ID" value="MFC7139199.1"/>
    <property type="molecule type" value="Genomic_DNA"/>
</dbReference>
<dbReference type="AlphaFoldDB" id="A0ABD5XVM5"/>
<evidence type="ECO:0000313" key="2">
    <source>
        <dbReference type="Proteomes" id="UP001596432"/>
    </source>
</evidence>
<reference evidence="1 2" key="1">
    <citation type="journal article" date="2019" name="Int. J. Syst. Evol. Microbiol.">
        <title>The Global Catalogue of Microorganisms (GCM) 10K type strain sequencing project: providing services to taxonomists for standard genome sequencing and annotation.</title>
        <authorList>
            <consortium name="The Broad Institute Genomics Platform"/>
            <consortium name="The Broad Institute Genome Sequencing Center for Infectious Disease"/>
            <person name="Wu L."/>
            <person name="Ma J."/>
        </authorList>
    </citation>
    <scope>NUCLEOTIDE SEQUENCE [LARGE SCALE GENOMIC DNA]</scope>
    <source>
        <strain evidence="1 2">XZYJT29</strain>
    </source>
</reference>
<proteinExistence type="predicted"/>
<comment type="caution">
    <text evidence="1">The sequence shown here is derived from an EMBL/GenBank/DDBJ whole genome shotgun (WGS) entry which is preliminary data.</text>
</comment>
<name>A0ABD5XVM5_9EURY</name>
<evidence type="ECO:0000313" key="1">
    <source>
        <dbReference type="EMBL" id="MFC7139199.1"/>
    </source>
</evidence>
<dbReference type="Proteomes" id="UP001596432">
    <property type="component" value="Unassembled WGS sequence"/>
</dbReference>
<dbReference type="GeneID" id="78819450"/>
<sequence>MSEANYTFVSQQRVVGSNGTMWVTNRTRRIANDEGAYAGRIDHRVEEFPLGRFAAPIEYWGNESVYASRRILSDRTRFRGWSRTDQTDNLTSLPLIERTLAATDLSVVDRPDGARLVGRSLREPARLPSPPYLTDPRNVSLTVRVTGEGVITRWRLAYDATLTNQTVRVTREARLTDIGSTTVRRPDWVDTARAETLARDDEVTRSEETTRTEA</sequence>
<organism evidence="1 2">
    <name type="scientific">Halosimplex aquaticum</name>
    <dbReference type="NCBI Taxonomy" id="3026162"/>
    <lineage>
        <taxon>Archaea</taxon>
        <taxon>Methanobacteriati</taxon>
        <taxon>Methanobacteriota</taxon>
        <taxon>Stenosarchaea group</taxon>
        <taxon>Halobacteria</taxon>
        <taxon>Halobacteriales</taxon>
        <taxon>Haloarculaceae</taxon>
        <taxon>Halosimplex</taxon>
    </lineage>
</organism>
<gene>
    <name evidence="1" type="ORF">ACFQMA_05020</name>
</gene>
<accession>A0ABD5XVM5</accession>